<proteinExistence type="predicted"/>
<protein>
    <submittedName>
        <fullName evidence="1">Uncharacterized protein</fullName>
    </submittedName>
</protein>
<name>A0A0K2SV63_LEPSM</name>
<sequence>KNDRQLSTKYRVHFGFRQVTPCSSHNHRKIHQYEFVLKNIIKFHILLDGIQKEKNTH</sequence>
<accession>A0A0K2SV63</accession>
<organism evidence="1">
    <name type="scientific">Lepeophtheirus salmonis</name>
    <name type="common">Salmon louse</name>
    <name type="synonym">Caligus salmonis</name>
    <dbReference type="NCBI Taxonomy" id="72036"/>
    <lineage>
        <taxon>Eukaryota</taxon>
        <taxon>Metazoa</taxon>
        <taxon>Ecdysozoa</taxon>
        <taxon>Arthropoda</taxon>
        <taxon>Crustacea</taxon>
        <taxon>Multicrustacea</taxon>
        <taxon>Hexanauplia</taxon>
        <taxon>Copepoda</taxon>
        <taxon>Siphonostomatoida</taxon>
        <taxon>Caligidae</taxon>
        <taxon>Lepeophtheirus</taxon>
    </lineage>
</organism>
<evidence type="ECO:0000313" key="1">
    <source>
        <dbReference type="EMBL" id="CDW17568.1"/>
    </source>
</evidence>
<feature type="non-terminal residue" evidence="1">
    <location>
        <position position="1"/>
    </location>
</feature>
<dbReference type="EMBL" id="HACA01000207">
    <property type="protein sequence ID" value="CDW17568.1"/>
    <property type="molecule type" value="Transcribed_RNA"/>
</dbReference>
<reference evidence="1" key="1">
    <citation type="submission" date="2014-05" db="EMBL/GenBank/DDBJ databases">
        <authorList>
            <person name="Chronopoulou M."/>
        </authorList>
    </citation>
    <scope>NUCLEOTIDE SEQUENCE</scope>
    <source>
        <tissue evidence="1">Whole organism</tissue>
    </source>
</reference>
<dbReference type="AlphaFoldDB" id="A0A0K2SV63"/>